<gene>
    <name evidence="2" type="ORF">A3L09_03745</name>
</gene>
<dbReference type="RefSeq" id="WP_088857689.1">
    <property type="nucleotide sequence ID" value="NZ_CP014862.1"/>
</dbReference>
<proteinExistence type="predicted"/>
<dbReference type="Pfam" id="PF03009">
    <property type="entry name" value="GDPD"/>
    <property type="match status" value="1"/>
</dbReference>
<dbReference type="InterPro" id="IPR017946">
    <property type="entry name" value="PLC-like_Pdiesterase_TIM-brl"/>
</dbReference>
<sequence>MGVLILGHRGFRGELENTLPAFRRAIRYAQGIEFDVRTTGDGKVVVHHDEHFTVGKERYYLKDLTLPELRRLHPLGKLIPTVDALLRELPPVHLDVDVKEAEAGEEALDLIEKYGAVERTVFSTDDPGTARALLHECPYCRVGFSIVGYSSVAWIPRLRGLYSIHVPIDGVSYVGYGPFTALLRTLRKRGFKLYLWNYKMDELLWVPRLEPLADVVISDDPAMLRKVFLPQGPR</sequence>
<dbReference type="OrthoDB" id="19020at2157"/>
<dbReference type="GeneID" id="33319495"/>
<keyword evidence="3" id="KW-1185">Reference proteome</keyword>
<accession>A0A2Z2M831</accession>
<evidence type="ECO:0000313" key="3">
    <source>
        <dbReference type="Proteomes" id="UP000250179"/>
    </source>
</evidence>
<dbReference type="AlphaFoldDB" id="A0A2Z2M831"/>
<dbReference type="PROSITE" id="PS50194">
    <property type="entry name" value="FILAMIN_REPEAT"/>
    <property type="match status" value="1"/>
</dbReference>
<organism evidence="2 3">
    <name type="scientific">Thermococcus profundus</name>
    <dbReference type="NCBI Taxonomy" id="49899"/>
    <lineage>
        <taxon>Archaea</taxon>
        <taxon>Methanobacteriati</taxon>
        <taxon>Methanobacteriota</taxon>
        <taxon>Thermococci</taxon>
        <taxon>Thermococcales</taxon>
        <taxon>Thermococcaceae</taxon>
        <taxon>Thermococcus</taxon>
    </lineage>
</organism>
<dbReference type="PANTHER" id="PTHR46211:SF14">
    <property type="entry name" value="GLYCEROPHOSPHODIESTER PHOSPHODIESTERASE"/>
    <property type="match status" value="1"/>
</dbReference>
<dbReference type="Proteomes" id="UP000250179">
    <property type="component" value="Chromosome"/>
</dbReference>
<dbReference type="GO" id="GO:0006629">
    <property type="term" value="P:lipid metabolic process"/>
    <property type="evidence" value="ECO:0007669"/>
    <property type="project" value="InterPro"/>
</dbReference>
<dbReference type="Gene3D" id="3.20.20.190">
    <property type="entry name" value="Phosphatidylinositol (PI) phosphodiesterase"/>
    <property type="match status" value="1"/>
</dbReference>
<dbReference type="SUPFAM" id="SSF51695">
    <property type="entry name" value="PLC-like phosphodiesterases"/>
    <property type="match status" value="1"/>
</dbReference>
<dbReference type="PROSITE" id="PS51704">
    <property type="entry name" value="GP_PDE"/>
    <property type="match status" value="1"/>
</dbReference>
<evidence type="ECO:0000259" key="1">
    <source>
        <dbReference type="PROSITE" id="PS51704"/>
    </source>
</evidence>
<evidence type="ECO:0000313" key="2">
    <source>
        <dbReference type="EMBL" id="ASJ02427.1"/>
    </source>
</evidence>
<reference evidence="2 3" key="1">
    <citation type="submission" date="2016-03" db="EMBL/GenBank/DDBJ databases">
        <title>Complete genome sequence of Thermococcus profundus strain DT5432.</title>
        <authorList>
            <person name="Oger P.M."/>
        </authorList>
    </citation>
    <scope>NUCLEOTIDE SEQUENCE [LARGE SCALE GENOMIC DNA]</scope>
    <source>
        <strain evidence="2 3">DT 5432</strain>
    </source>
</reference>
<name>A0A2Z2M831_THEPR</name>
<dbReference type="EMBL" id="CP014862">
    <property type="protein sequence ID" value="ASJ02427.1"/>
    <property type="molecule type" value="Genomic_DNA"/>
</dbReference>
<dbReference type="PANTHER" id="PTHR46211">
    <property type="entry name" value="GLYCEROPHOSPHORYL DIESTER PHOSPHODIESTERASE"/>
    <property type="match status" value="1"/>
</dbReference>
<dbReference type="KEGG" id="tprf:A3L09_03745"/>
<dbReference type="InterPro" id="IPR017868">
    <property type="entry name" value="Filamin/ABP280_repeat-like"/>
</dbReference>
<dbReference type="GO" id="GO:0008081">
    <property type="term" value="F:phosphoric diester hydrolase activity"/>
    <property type="evidence" value="ECO:0007669"/>
    <property type="project" value="InterPro"/>
</dbReference>
<feature type="domain" description="GP-PDE" evidence="1">
    <location>
        <begin position="3"/>
        <end position="228"/>
    </location>
</feature>
<dbReference type="InterPro" id="IPR030395">
    <property type="entry name" value="GP_PDE_dom"/>
</dbReference>
<protein>
    <submittedName>
        <fullName evidence="2">Glycerophosphodiester phosphodiesterase</fullName>
    </submittedName>
</protein>